<comment type="caution">
    <text evidence="2">The sequence shown here is derived from an EMBL/GenBank/DDBJ whole genome shotgun (WGS) entry which is preliminary data.</text>
</comment>
<name>A0A8H6S875_MYCCL</name>
<evidence type="ECO:0000256" key="1">
    <source>
        <dbReference type="SAM" id="MobiDB-lite"/>
    </source>
</evidence>
<evidence type="ECO:0000313" key="2">
    <source>
        <dbReference type="EMBL" id="KAF7293921.1"/>
    </source>
</evidence>
<feature type="region of interest" description="Disordered" evidence="1">
    <location>
        <begin position="423"/>
        <end position="468"/>
    </location>
</feature>
<dbReference type="EMBL" id="JACAZE010000020">
    <property type="protein sequence ID" value="KAF7293921.1"/>
    <property type="molecule type" value="Genomic_DNA"/>
</dbReference>
<organism evidence="2 3">
    <name type="scientific">Mycena chlorophos</name>
    <name type="common">Agaric fungus</name>
    <name type="synonym">Agaricus chlorophos</name>
    <dbReference type="NCBI Taxonomy" id="658473"/>
    <lineage>
        <taxon>Eukaryota</taxon>
        <taxon>Fungi</taxon>
        <taxon>Dikarya</taxon>
        <taxon>Basidiomycota</taxon>
        <taxon>Agaricomycotina</taxon>
        <taxon>Agaricomycetes</taxon>
        <taxon>Agaricomycetidae</taxon>
        <taxon>Agaricales</taxon>
        <taxon>Marasmiineae</taxon>
        <taxon>Mycenaceae</taxon>
        <taxon>Mycena</taxon>
    </lineage>
</organism>
<evidence type="ECO:0000313" key="3">
    <source>
        <dbReference type="Proteomes" id="UP000613580"/>
    </source>
</evidence>
<feature type="region of interest" description="Disordered" evidence="1">
    <location>
        <begin position="128"/>
        <end position="148"/>
    </location>
</feature>
<dbReference type="Proteomes" id="UP000613580">
    <property type="component" value="Unassembled WGS sequence"/>
</dbReference>
<dbReference type="AlphaFoldDB" id="A0A8H6S875"/>
<sequence>MCKGDCRCAHFKPPSDGTKVKDNTARAKPQCQHKKKHHAAVPREPEERGQLVKDIIGDWKARATNEVARAETNRGLKSQPKSTGIVSATTEKKGKTKGKTKQKLIQVASAQLLIGGLTDEGKTLRLTSAQQKRARKSGNPGVQTPSNEQFNELVGEGLAILRPSDWLSFDEDASQDDITHVLFNATDGPFAQHSNTSPGAIPTTRDATVLLMHRGPSGKTAAKDCRLHFALKRKIPSHVLADIPRALARLEAGELVPSDSEHEDESEDEPKKRSIRSRRRCVVKEESDESDESESADGPGSEEEVEAEDSGSDEPVVKQDLPEGFNATEDDDSDLAPPTVLGVRQRSESIDEDDDDIVKPKKSRTQSPLFSADDDDSNMLAGEVSSPVPMLGPTSWSFPDVVPSHDGSEFTYDPDLRRPAVPVASSAVAGPSRPRRSATTFPRRRVPRSPTHLDLLPKVRSPWTNESP</sequence>
<feature type="region of interest" description="Disordered" evidence="1">
    <location>
        <begin position="12"/>
        <end position="49"/>
    </location>
</feature>
<feature type="compositionally biased region" description="Basic residues" evidence="1">
    <location>
        <begin position="31"/>
        <end position="40"/>
    </location>
</feature>
<gene>
    <name evidence="2" type="ORF">HMN09_01188700</name>
</gene>
<reference evidence="2" key="1">
    <citation type="submission" date="2020-05" db="EMBL/GenBank/DDBJ databases">
        <title>Mycena genomes resolve the evolution of fungal bioluminescence.</title>
        <authorList>
            <person name="Tsai I.J."/>
        </authorList>
    </citation>
    <scope>NUCLEOTIDE SEQUENCE</scope>
    <source>
        <strain evidence="2">110903Hualien_Pintung</strain>
    </source>
</reference>
<feature type="compositionally biased region" description="Low complexity" evidence="1">
    <location>
        <begin position="423"/>
        <end position="432"/>
    </location>
</feature>
<accession>A0A8H6S875</accession>
<proteinExistence type="predicted"/>
<feature type="compositionally biased region" description="Acidic residues" evidence="1">
    <location>
        <begin position="286"/>
        <end position="312"/>
    </location>
</feature>
<keyword evidence="3" id="KW-1185">Reference proteome</keyword>
<protein>
    <submittedName>
        <fullName evidence="2">Uncharacterized protein</fullName>
    </submittedName>
</protein>
<feature type="region of interest" description="Disordered" evidence="1">
    <location>
        <begin position="254"/>
        <end position="391"/>
    </location>
</feature>